<dbReference type="PANTHER" id="PTHR11200">
    <property type="entry name" value="INOSITOL 5-PHOSPHATASE"/>
    <property type="match status" value="1"/>
</dbReference>
<dbReference type="Gene3D" id="2.60.40.10">
    <property type="entry name" value="Immunoglobulins"/>
    <property type="match status" value="1"/>
</dbReference>
<dbReference type="InterPro" id="IPR013783">
    <property type="entry name" value="Ig-like_fold"/>
</dbReference>
<dbReference type="eggNOG" id="KOG0565">
    <property type="taxonomic scope" value="Eukaryota"/>
</dbReference>
<dbReference type="InterPro" id="IPR048869">
    <property type="entry name" value="OCRL-1_2_ASH"/>
</dbReference>
<dbReference type="SUPFAM" id="SSF56219">
    <property type="entry name" value="DNase I-like"/>
    <property type="match status" value="1"/>
</dbReference>
<dbReference type="Pfam" id="PF21310">
    <property type="entry name" value="OCRL-like_ASH"/>
    <property type="match status" value="1"/>
</dbReference>
<dbReference type="Pfam" id="PF22669">
    <property type="entry name" value="Exo_endo_phos2"/>
    <property type="match status" value="1"/>
</dbReference>
<protein>
    <submittedName>
        <fullName evidence="2">Inositol-1,4,5-trisphosphate 5-phosphatase 1</fullName>
    </submittedName>
</protein>
<evidence type="ECO:0000259" key="1">
    <source>
        <dbReference type="SMART" id="SM00128"/>
    </source>
</evidence>
<dbReference type="PANTHER" id="PTHR11200:SF300">
    <property type="entry name" value="TYPE II INOSITOL 1,4,5-TRISPHOSPHATE 5-PHOSPHATASE"/>
    <property type="match status" value="1"/>
</dbReference>
<dbReference type="EMBL" id="CAHR02000024">
    <property type="protein sequence ID" value="CCG81072.1"/>
    <property type="molecule type" value="Genomic_DNA"/>
</dbReference>
<accession>R4X730</accession>
<dbReference type="InterPro" id="IPR036691">
    <property type="entry name" value="Endo/exonu/phosph_ase_sf"/>
</dbReference>
<dbReference type="OrthoDB" id="7862313at2759"/>
<feature type="domain" description="Inositol polyphosphate-related phosphatase" evidence="1">
    <location>
        <begin position="211"/>
        <end position="511"/>
    </location>
</feature>
<dbReference type="InterPro" id="IPR046985">
    <property type="entry name" value="IP5"/>
</dbReference>
<evidence type="ECO:0000313" key="2">
    <source>
        <dbReference type="EMBL" id="CCG81072.1"/>
    </source>
</evidence>
<dbReference type="AlphaFoldDB" id="R4X730"/>
<dbReference type="GO" id="GO:0046856">
    <property type="term" value="P:phosphatidylinositol dephosphorylation"/>
    <property type="evidence" value="ECO:0007669"/>
    <property type="project" value="InterPro"/>
</dbReference>
<reference evidence="2 3" key="1">
    <citation type="journal article" date="2013" name="MBio">
        <title>Genome sequencing of the plant pathogen Taphrina deformans, the causal agent of peach leaf curl.</title>
        <authorList>
            <person name="Cisse O.H."/>
            <person name="Almeida J.M.G.C.F."/>
            <person name="Fonseca A."/>
            <person name="Kumar A.A."/>
            <person name="Salojaervi J."/>
            <person name="Overmyer K."/>
            <person name="Hauser P.M."/>
            <person name="Pagni M."/>
        </authorList>
    </citation>
    <scope>NUCLEOTIDE SEQUENCE [LARGE SCALE GENOMIC DNA]</scope>
    <source>
        <strain evidence="3">PYCC 5710 / ATCC 11124 / CBS 356.35 / IMI 108563 / JCM 9778 / NBRC 8474</strain>
    </source>
</reference>
<comment type="caution">
    <text evidence="2">The sequence shown here is derived from an EMBL/GenBank/DDBJ whole genome shotgun (WGS) entry which is preliminary data.</text>
</comment>
<dbReference type="Gene3D" id="3.60.10.10">
    <property type="entry name" value="Endonuclease/exonuclease/phosphatase"/>
    <property type="match status" value="1"/>
</dbReference>
<name>R4X730_TAPDE</name>
<proteinExistence type="predicted"/>
<keyword evidence="3" id="KW-1185">Reference proteome</keyword>
<organism evidence="2 3">
    <name type="scientific">Taphrina deformans (strain PYCC 5710 / ATCC 11124 / CBS 356.35 / IMI 108563 / JCM 9778 / NBRC 8474)</name>
    <name type="common">Peach leaf curl fungus</name>
    <name type="synonym">Lalaria deformans</name>
    <dbReference type="NCBI Taxonomy" id="1097556"/>
    <lineage>
        <taxon>Eukaryota</taxon>
        <taxon>Fungi</taxon>
        <taxon>Dikarya</taxon>
        <taxon>Ascomycota</taxon>
        <taxon>Taphrinomycotina</taxon>
        <taxon>Taphrinomycetes</taxon>
        <taxon>Taphrinales</taxon>
        <taxon>Taphrinaceae</taxon>
        <taxon>Taphrina</taxon>
    </lineage>
</organism>
<dbReference type="InterPro" id="IPR000300">
    <property type="entry name" value="IPPc"/>
</dbReference>
<dbReference type="Proteomes" id="UP000013776">
    <property type="component" value="Unassembled WGS sequence"/>
</dbReference>
<sequence>MTVMDFSELVRPGETISYSAPGSFCSQSHSIPCQILVVTRGDEAAVLVVGITSSIIRSESVLPLYQEVVTKTTQLQKSTGFQCEFYAPQTDKEYSITITIQKIEALQELLHVVKTFIAQAEDLHQHWQGRTHQWTETYRPRQQELSVQIPQPNHQAQVSSVSVGSQKSSLFGSSLASNDLQLTNLGDETTNKDKYMQDTLQERKAEYSDVQDITIKCSTWNMAGKDISESLITLLRESDGDPTTVYCTAFQEMDLSAEAYITTTDTRAQSYQAYIEGAIGEYYELIASHQLVGMLLCVYAHKSVVPTISNVLKSYVPCGILGMIGNKGAVGIKFDVMNTTFAVLNCHLAAGQGGSDKRNSDLGDIFKRIFNDSGVWDSGLSGIDNVIVMGDLNYRLNATRPHVDAMLRAKDVDTLLDSDQLNEQRRQGRVLVDWAEGPITFNPTYKFDIGTDLYDSSEKQRIPSFTDRILIRSAHHNMTLVEDSYKSVPEYYQSDHKPVVAKFRAKVEVLLADRQERVRNEVYKKFDKHENDAIPSVKVKAGEDEIDYGRVFYSQPITKLFTVYNPGASTASFSFSRNSAGQICKPWFWPVPNRGALRPQESTVIQVTVCVDSDDATVLNSGHETFNDVLVLHVEGGTDNYVSLAGTWQRTCIGQSLEALSTQAVIRDGSSHIAGSMDTTFVPKAIYRICEYLTTTTSTSSVPLFTGSATRRALDRLQDNLDTGSELDLGDLDRDDRTIALCNLLVSILRTMSVPVLGGPPFARIMAGEEAMAVVDGMEGTALNVLIYLRGFLLALVVHHRRTDDGGGGKVLDRLCRVFGDALVRQASGARPAATRTRSASSFIRPRKERLLGPEEESARKKAFMRALLSVE</sequence>
<dbReference type="STRING" id="1097556.R4X730"/>
<evidence type="ECO:0000313" key="3">
    <source>
        <dbReference type="Proteomes" id="UP000013776"/>
    </source>
</evidence>
<dbReference type="SMART" id="SM00128">
    <property type="entry name" value="IPPc"/>
    <property type="match status" value="1"/>
</dbReference>
<dbReference type="GO" id="GO:0004439">
    <property type="term" value="F:phosphatidylinositol-4,5-bisphosphate 5-phosphatase activity"/>
    <property type="evidence" value="ECO:0007669"/>
    <property type="project" value="TreeGrafter"/>
</dbReference>
<gene>
    <name evidence="2" type="ORF">TAPDE_000758</name>
</gene>